<organism evidence="3 4">
    <name type="scientific">Chromobacterium violaceum</name>
    <dbReference type="NCBI Taxonomy" id="536"/>
    <lineage>
        <taxon>Bacteria</taxon>
        <taxon>Pseudomonadati</taxon>
        <taxon>Pseudomonadota</taxon>
        <taxon>Betaproteobacteria</taxon>
        <taxon>Neisseriales</taxon>
        <taxon>Chromobacteriaceae</taxon>
        <taxon>Chromobacterium</taxon>
    </lineage>
</organism>
<evidence type="ECO:0000313" key="4">
    <source>
        <dbReference type="Proteomes" id="UP000275777"/>
    </source>
</evidence>
<dbReference type="AlphaFoldDB" id="A0A3S4J2V8"/>
<gene>
    <name evidence="3" type="ORF">NCTC9695_04453</name>
</gene>
<dbReference type="PRINTS" id="PR00691">
    <property type="entry name" value="ADHESINB"/>
</dbReference>
<dbReference type="GO" id="GO:0007155">
    <property type="term" value="P:cell adhesion"/>
    <property type="evidence" value="ECO:0007669"/>
    <property type="project" value="InterPro"/>
</dbReference>
<evidence type="ECO:0000313" key="3">
    <source>
        <dbReference type="EMBL" id="VEB43984.1"/>
    </source>
</evidence>
<protein>
    <submittedName>
        <fullName evidence="3">Uncharacterized periplasmic iron-binding protein HI_0362</fullName>
    </submittedName>
</protein>
<comment type="similarity">
    <text evidence="1 2">Belongs to the bacterial solute-binding protein 9 family.</text>
</comment>
<accession>A0A3S4J2V8</accession>
<dbReference type="SUPFAM" id="SSF53807">
    <property type="entry name" value="Helical backbone' metal receptor"/>
    <property type="match status" value="1"/>
</dbReference>
<evidence type="ECO:0000256" key="1">
    <source>
        <dbReference type="ARBA" id="ARBA00011028"/>
    </source>
</evidence>
<dbReference type="GO" id="GO:0030001">
    <property type="term" value="P:metal ion transport"/>
    <property type="evidence" value="ECO:0007669"/>
    <property type="project" value="InterPro"/>
</dbReference>
<dbReference type="PRINTS" id="PR00690">
    <property type="entry name" value="ADHESNFAMILY"/>
</dbReference>
<dbReference type="InterPro" id="IPR006128">
    <property type="entry name" value="Lipoprotein_PsaA-like"/>
</dbReference>
<sequence length="66" mass="7310">MRKEGVKAVFMENMSDARLLRQLSAEAKVRIGGKLYADALSGPGGPAASYLQLMRYNVDTIMKSFR</sequence>
<dbReference type="EMBL" id="LR134182">
    <property type="protein sequence ID" value="VEB43984.1"/>
    <property type="molecule type" value="Genomic_DNA"/>
</dbReference>
<evidence type="ECO:0000256" key="2">
    <source>
        <dbReference type="RuleBase" id="RU003512"/>
    </source>
</evidence>
<name>A0A3S4J2V8_CHRVL</name>
<keyword evidence="2" id="KW-0813">Transport</keyword>
<dbReference type="Gene3D" id="3.40.50.1980">
    <property type="entry name" value="Nitrogenase molybdenum iron protein domain"/>
    <property type="match status" value="1"/>
</dbReference>
<dbReference type="InterPro" id="IPR006127">
    <property type="entry name" value="ZnuA-like"/>
</dbReference>
<dbReference type="Proteomes" id="UP000275777">
    <property type="component" value="Chromosome"/>
</dbReference>
<dbReference type="Pfam" id="PF01297">
    <property type="entry name" value="ZnuA"/>
    <property type="match status" value="1"/>
</dbReference>
<reference evidence="3 4" key="1">
    <citation type="submission" date="2018-12" db="EMBL/GenBank/DDBJ databases">
        <authorList>
            <consortium name="Pathogen Informatics"/>
        </authorList>
    </citation>
    <scope>NUCLEOTIDE SEQUENCE [LARGE SCALE GENOMIC DNA]</scope>
    <source>
        <strain evidence="3 4">NCTC9695</strain>
    </source>
</reference>
<proteinExistence type="inferred from homology"/>
<dbReference type="InterPro" id="IPR006129">
    <property type="entry name" value="AdhesinB"/>
</dbReference>
<dbReference type="GO" id="GO:0046872">
    <property type="term" value="F:metal ion binding"/>
    <property type="evidence" value="ECO:0007669"/>
    <property type="project" value="InterPro"/>
</dbReference>